<evidence type="ECO:0000256" key="6">
    <source>
        <dbReference type="ARBA" id="ARBA00023136"/>
    </source>
</evidence>
<evidence type="ECO:0000256" key="3">
    <source>
        <dbReference type="ARBA" id="ARBA00022737"/>
    </source>
</evidence>
<dbReference type="Pfam" id="PF12796">
    <property type="entry name" value="Ank_2"/>
    <property type="match status" value="2"/>
</dbReference>
<dbReference type="PANTHER" id="PTHR24186:SF50">
    <property type="entry name" value="ANKYRIN REPEAT-CONTAINING PROTEIN ITN1-LIKE ISOFORM X1"/>
    <property type="match status" value="1"/>
</dbReference>
<evidence type="ECO:0000256" key="5">
    <source>
        <dbReference type="ARBA" id="ARBA00023043"/>
    </source>
</evidence>
<evidence type="ECO:0000256" key="2">
    <source>
        <dbReference type="ARBA" id="ARBA00022692"/>
    </source>
</evidence>
<feature type="repeat" description="ANK" evidence="7">
    <location>
        <begin position="391"/>
        <end position="424"/>
    </location>
</feature>
<dbReference type="SMART" id="SM00248">
    <property type="entry name" value="ANK"/>
    <property type="match status" value="6"/>
</dbReference>
<evidence type="ECO:0000313" key="11">
    <source>
        <dbReference type="Proteomes" id="UP001634007"/>
    </source>
</evidence>
<accession>A0ABD3ILG7</accession>
<feature type="transmembrane region" description="Helical" evidence="8">
    <location>
        <begin position="635"/>
        <end position="658"/>
    </location>
</feature>
<keyword evidence="11" id="KW-1185">Reference proteome</keyword>
<keyword evidence="6 8" id="KW-0472">Membrane</keyword>
<comment type="subcellular location">
    <subcellularLocation>
        <location evidence="1">Membrane</location>
        <topology evidence="1">Multi-pass membrane protein</topology>
    </subcellularLocation>
</comment>
<dbReference type="InterPro" id="IPR026961">
    <property type="entry name" value="PGG_dom"/>
</dbReference>
<evidence type="ECO:0000259" key="9">
    <source>
        <dbReference type="Pfam" id="PF13962"/>
    </source>
</evidence>
<feature type="repeat" description="ANK" evidence="7">
    <location>
        <begin position="325"/>
        <end position="345"/>
    </location>
</feature>
<evidence type="ECO:0000313" key="10">
    <source>
        <dbReference type="EMBL" id="KAL3714651.1"/>
    </source>
</evidence>
<protein>
    <recommendedName>
        <fullName evidence="9">PGG domain-containing protein</fullName>
    </recommendedName>
</protein>
<evidence type="ECO:0000256" key="7">
    <source>
        <dbReference type="PROSITE-ProRule" id="PRU00023"/>
    </source>
</evidence>
<keyword evidence="4 8" id="KW-1133">Transmembrane helix</keyword>
<keyword evidence="5 7" id="KW-0040">ANK repeat</keyword>
<dbReference type="Gene3D" id="1.25.40.20">
    <property type="entry name" value="Ankyrin repeat-containing domain"/>
    <property type="match status" value="2"/>
</dbReference>
<keyword evidence="2 8" id="KW-0812">Transmembrane</keyword>
<feature type="transmembrane region" description="Helical" evidence="8">
    <location>
        <begin position="500"/>
        <end position="521"/>
    </location>
</feature>
<evidence type="ECO:0000256" key="8">
    <source>
        <dbReference type="SAM" id="Phobius"/>
    </source>
</evidence>
<dbReference type="EMBL" id="JBJKBG010000011">
    <property type="protein sequence ID" value="KAL3714651.1"/>
    <property type="molecule type" value="Genomic_DNA"/>
</dbReference>
<comment type="caution">
    <text evidence="10">The sequence shown here is derived from an EMBL/GenBank/DDBJ whole genome shotgun (WGS) entry which is preliminary data.</text>
</comment>
<dbReference type="Proteomes" id="UP001634007">
    <property type="component" value="Unassembled WGS sequence"/>
</dbReference>
<evidence type="ECO:0000256" key="1">
    <source>
        <dbReference type="ARBA" id="ARBA00004141"/>
    </source>
</evidence>
<keyword evidence="3" id="KW-0677">Repeat</keyword>
<dbReference type="InterPro" id="IPR002110">
    <property type="entry name" value="Ankyrin_rpt"/>
</dbReference>
<dbReference type="AlphaFoldDB" id="A0ABD3ILG7"/>
<dbReference type="Pfam" id="PF13962">
    <property type="entry name" value="PGG"/>
    <property type="match status" value="1"/>
</dbReference>
<dbReference type="PANTHER" id="PTHR24186">
    <property type="entry name" value="PROTEIN PHOSPHATASE 1 REGULATORY SUBUNIT"/>
    <property type="match status" value="1"/>
</dbReference>
<dbReference type="GO" id="GO:0016020">
    <property type="term" value="C:membrane"/>
    <property type="evidence" value="ECO:0007669"/>
    <property type="project" value="UniProtKB-SubCell"/>
</dbReference>
<name>A0ABD3ILG7_EUCGL</name>
<feature type="domain" description="PGG" evidence="9">
    <location>
        <begin position="496"/>
        <end position="603"/>
    </location>
</feature>
<dbReference type="PROSITE" id="PS50088">
    <property type="entry name" value="ANK_REPEAT"/>
    <property type="match status" value="2"/>
</dbReference>
<gene>
    <name evidence="10" type="ORF">ACJRO7_006541</name>
</gene>
<feature type="transmembrane region" description="Helical" evidence="8">
    <location>
        <begin position="610"/>
        <end position="629"/>
    </location>
</feature>
<proteinExistence type="predicted"/>
<feature type="transmembrane region" description="Helical" evidence="8">
    <location>
        <begin position="582"/>
        <end position="603"/>
    </location>
</feature>
<dbReference type="InterPro" id="IPR036770">
    <property type="entry name" value="Ankyrin_rpt-contain_sf"/>
</dbReference>
<feature type="transmembrane region" description="Helical" evidence="8">
    <location>
        <begin position="542"/>
        <end position="562"/>
    </location>
</feature>
<organism evidence="10 11">
    <name type="scientific">Eucalyptus globulus</name>
    <name type="common">Tasmanian blue gum</name>
    <dbReference type="NCBI Taxonomy" id="34317"/>
    <lineage>
        <taxon>Eukaryota</taxon>
        <taxon>Viridiplantae</taxon>
        <taxon>Streptophyta</taxon>
        <taxon>Embryophyta</taxon>
        <taxon>Tracheophyta</taxon>
        <taxon>Spermatophyta</taxon>
        <taxon>Magnoliopsida</taxon>
        <taxon>eudicotyledons</taxon>
        <taxon>Gunneridae</taxon>
        <taxon>Pentapetalae</taxon>
        <taxon>rosids</taxon>
        <taxon>malvids</taxon>
        <taxon>Myrtales</taxon>
        <taxon>Myrtaceae</taxon>
        <taxon>Myrtoideae</taxon>
        <taxon>Eucalypteae</taxon>
        <taxon>Eucalyptus</taxon>
    </lineage>
</organism>
<sequence length="671" mass="75230">MDVKLSIGGEDVGMNKSIKEEVQKDEGGAPMELLENKMDSLEEEEIWKSRRERMNNALAAAQATGGQDPTETYAAARKLADVIERANVEEFISAIEGLPNQTDLFAIFNFLGLWSGSLLHIAAATKKDDTLWLLLAYVSDHFIAAQNEWGDTPLHMAARAGGSRATVMLIRRASNWPNVEDKNRMLRMQNKHGNTALHEAVLKCHVHAVRFLLKKDLEPVYLKNKAEKSPLYLALDTKDSAIHKALFTVSLEPSRIEGLPPIHGVILHRNYELFANICIWNKKLFAMTDSRGGNVLLLIAYLNWSEAFDNFQPKFEYLARERDMNGDLPIHIAAKMGHVKLIKKLHPVSQLPNRQGQTVLHVTAKYGRAFAVRHILRHPELGKHINAVDHAGNTPLHLAAMHSQPAALIHLLLDKRIRLTISNNRCLTAFDIAKECRRTRHTIRNDLAYVVLACSYIWESSVAGRDTLILRPEARDQKLVYSRETKPDRDANRDFISSRMVVAMLVATVTFAAGFAVPGGFNGSDMASKDDRGMATLLDKRMFQAFVICNTIAMFGSMIAVVNLNLVQPEADRAVRTAYSTSILWLTIALPAISVAFLTGVTLTVGKLPWLADTIFYLGLVFLLIISGAKLLEFPAFFMICVCCRRLMFWVILAYIYVCRVDTYIHDDKEG</sequence>
<dbReference type="PROSITE" id="PS50297">
    <property type="entry name" value="ANK_REP_REGION"/>
    <property type="match status" value="2"/>
</dbReference>
<evidence type="ECO:0000256" key="4">
    <source>
        <dbReference type="ARBA" id="ARBA00022989"/>
    </source>
</evidence>
<reference evidence="10 11" key="1">
    <citation type="submission" date="2024-11" db="EMBL/GenBank/DDBJ databases">
        <title>Chromosome-level genome assembly of Eucalyptus globulus Labill. provides insights into its genome evolution.</title>
        <authorList>
            <person name="Li X."/>
        </authorList>
    </citation>
    <scope>NUCLEOTIDE SEQUENCE [LARGE SCALE GENOMIC DNA]</scope>
    <source>
        <strain evidence="10">CL2024</strain>
        <tissue evidence="10">Fresh tender leaves</tissue>
    </source>
</reference>
<dbReference type="SUPFAM" id="SSF48403">
    <property type="entry name" value="Ankyrin repeat"/>
    <property type="match status" value="2"/>
</dbReference>